<evidence type="ECO:0000313" key="2">
    <source>
        <dbReference type="Proteomes" id="UP001054945"/>
    </source>
</evidence>
<organism evidence="1 2">
    <name type="scientific">Caerostris extrusa</name>
    <name type="common">Bark spider</name>
    <name type="synonym">Caerostris bankana</name>
    <dbReference type="NCBI Taxonomy" id="172846"/>
    <lineage>
        <taxon>Eukaryota</taxon>
        <taxon>Metazoa</taxon>
        <taxon>Ecdysozoa</taxon>
        <taxon>Arthropoda</taxon>
        <taxon>Chelicerata</taxon>
        <taxon>Arachnida</taxon>
        <taxon>Araneae</taxon>
        <taxon>Araneomorphae</taxon>
        <taxon>Entelegynae</taxon>
        <taxon>Araneoidea</taxon>
        <taxon>Araneidae</taxon>
        <taxon>Caerostris</taxon>
    </lineage>
</organism>
<evidence type="ECO:0000313" key="1">
    <source>
        <dbReference type="EMBL" id="GIY89594.1"/>
    </source>
</evidence>
<dbReference type="EMBL" id="BPLR01017226">
    <property type="protein sequence ID" value="GIY89594.1"/>
    <property type="molecule type" value="Genomic_DNA"/>
</dbReference>
<accession>A0AAV4X6W8</accession>
<reference evidence="1 2" key="1">
    <citation type="submission" date="2021-06" db="EMBL/GenBank/DDBJ databases">
        <title>Caerostris extrusa draft genome.</title>
        <authorList>
            <person name="Kono N."/>
            <person name="Arakawa K."/>
        </authorList>
    </citation>
    <scope>NUCLEOTIDE SEQUENCE [LARGE SCALE GENOMIC DNA]</scope>
</reference>
<keyword evidence="2" id="KW-1185">Reference proteome</keyword>
<proteinExistence type="predicted"/>
<sequence>MTDRLMNRLRKESFLRVPRTQCTHKNGHYMCRQTLRLINGKEGLVLGNFRSPSLLKGRLPIFKGTGDINKENVCTLFKDNVWPQVCTKYGLITGENISPPAKSCNQTIHNGVVPELPCMGISGAIVQHV</sequence>
<dbReference type="Proteomes" id="UP001054945">
    <property type="component" value="Unassembled WGS sequence"/>
</dbReference>
<protein>
    <submittedName>
        <fullName evidence="1">Uncharacterized protein</fullName>
    </submittedName>
</protein>
<name>A0AAV4X6W8_CAEEX</name>
<gene>
    <name evidence="1" type="ORF">CEXT_103261</name>
</gene>
<comment type="caution">
    <text evidence="1">The sequence shown here is derived from an EMBL/GenBank/DDBJ whole genome shotgun (WGS) entry which is preliminary data.</text>
</comment>
<dbReference type="AlphaFoldDB" id="A0AAV4X6W8"/>